<feature type="compositionally biased region" description="Low complexity" evidence="1">
    <location>
        <begin position="898"/>
        <end position="907"/>
    </location>
</feature>
<dbReference type="EMBL" id="JAKMUR010000025">
    <property type="protein sequence ID" value="MCZ9292691.1"/>
    <property type="molecule type" value="Genomic_DNA"/>
</dbReference>
<feature type="domain" description="T-Q ester bond containing" evidence="3">
    <location>
        <begin position="605"/>
        <end position="733"/>
    </location>
</feature>
<feature type="domain" description="Thioester" evidence="2">
    <location>
        <begin position="60"/>
        <end position="173"/>
    </location>
</feature>
<evidence type="ECO:0000259" key="3">
    <source>
        <dbReference type="Pfam" id="PF18202"/>
    </source>
</evidence>
<feature type="compositionally biased region" description="Low complexity" evidence="1">
    <location>
        <begin position="240"/>
        <end position="252"/>
    </location>
</feature>
<dbReference type="NCBIfam" id="NF033903">
    <property type="entry name" value="VaFE_rpt"/>
    <property type="match status" value="3"/>
</dbReference>
<evidence type="ECO:0000259" key="2">
    <source>
        <dbReference type="Pfam" id="PF08341"/>
    </source>
</evidence>
<feature type="region of interest" description="Disordered" evidence="1">
    <location>
        <begin position="664"/>
        <end position="685"/>
    </location>
</feature>
<feature type="domain" description="T-Q ester bond containing" evidence="3">
    <location>
        <begin position="748"/>
        <end position="893"/>
    </location>
</feature>
<dbReference type="Pfam" id="PF08341">
    <property type="entry name" value="TED"/>
    <property type="match status" value="1"/>
</dbReference>
<evidence type="ECO:0000313" key="4">
    <source>
        <dbReference type="EMBL" id="MCZ9292691.1"/>
    </source>
</evidence>
<feature type="non-terminal residue" evidence="4">
    <location>
        <position position="916"/>
    </location>
</feature>
<proteinExistence type="predicted"/>
<dbReference type="Proteomes" id="UP001146453">
    <property type="component" value="Unassembled WGS sequence"/>
</dbReference>
<evidence type="ECO:0000256" key="1">
    <source>
        <dbReference type="SAM" id="MobiDB-lite"/>
    </source>
</evidence>
<sequence>MAVAMVAVPTPAKAQSLPRGVTVQHGFSGYPLTATRPDGETEAAYAGIIRVQIGSEVYDAFCIEAATDKPEPNTSGEVASWSDYSSSINLLVKGPRAKDRQAKISWIVYNTVPYKSMDEMSELLGLRNANIGEFVAATEAAINHYSDGFTYSGRFFKGNTKRIYEYLTGPANTGLQIEANGGSLGGLPFENGSQDVVLVPRPWEEPGSTSPSTPVDVPTTPADPSTSEPTPATSEEDSPSEPSSEPSTSTTTRVTTTHEIPPMTPGEVQIRTQASFEEDRIVQRISGEPDSDKIFDRVEIDNLSPGYYHLRTISFSVESSEAEPEREGDENYEFTITPDGRSIPNSKRDIFTITSSNPDGTFNGFIETFEDHAKEVNEEDAAAGGYLYLSQSLRRKDFNEKNRPDGDWEWVTAQDKLVGEENIAHDGSKYPSQQVFPHQGFVPPTMGTSASFVDGKFDNERVDYVEIPEGEEAPAVVYDKVYFTQLTPGIKYSVTGQLMSKSTGEPLGGTSSVDFTVDDLLPKKEGNDTDGYSGWITVAVPRDEALNPGDEAVEAVVFETLHAFAEKKDGKLVPADNKMEILKHHDLHDEAQTVSVDKEIPRFAPKVRTSASFDGESVKEAPSATTVYDKVYLDGLVSGVEYTLKGQLVSRSYPYKPYGEFSTPFTPDKDNENWTENPANGSVSGSVEVEIPWSDQIEEGDAVVFERLYFDDLGTEKLVAEHSDPNDGAQIVTIDPTIKPIPSNPKGKISTKVSVNGVESSEDAPVTVKAEKVAAGLNIKDTITYNDLAADEKYRFEGQLQQVDAENVTPVGDVKSAVITAAENGSGEAVVDFGKVEKLKPGATYVVYEKAIPLDEKGNPTTNDDGEPKDSSVDKRTVIKHEDSSDKAQTFVVEEDPIPTTTIPLLPSGGPVPNIQ</sequence>
<accession>A0ABT4RAV4</accession>
<feature type="compositionally biased region" description="Low complexity" evidence="1">
    <location>
        <begin position="208"/>
        <end position="233"/>
    </location>
</feature>
<feature type="region of interest" description="Disordered" evidence="1">
    <location>
        <begin position="200"/>
        <end position="268"/>
    </location>
</feature>
<dbReference type="InterPro" id="IPR013552">
    <property type="entry name" value="Thioester_dom"/>
</dbReference>
<dbReference type="Pfam" id="PF18202">
    <property type="entry name" value="TQ"/>
    <property type="match status" value="3"/>
</dbReference>
<feature type="region of interest" description="Disordered" evidence="1">
    <location>
        <begin position="855"/>
        <end position="916"/>
    </location>
</feature>
<dbReference type="RefSeq" id="WP_269952839.1">
    <property type="nucleotide sequence ID" value="NZ_JAKMUR010000025.1"/>
</dbReference>
<dbReference type="Gene3D" id="2.60.40.3930">
    <property type="match status" value="3"/>
</dbReference>
<name>A0ABT4RAV4_9CORY</name>
<feature type="compositionally biased region" description="Basic and acidic residues" evidence="1">
    <location>
        <begin position="866"/>
        <end position="886"/>
    </location>
</feature>
<feature type="compositionally biased region" description="Polar residues" evidence="1">
    <location>
        <begin position="674"/>
        <end position="685"/>
    </location>
</feature>
<organism evidence="4 5">
    <name type="scientific">Corynebacterium lehmanniae</name>
    <dbReference type="NCBI Taxonomy" id="2913497"/>
    <lineage>
        <taxon>Bacteria</taxon>
        <taxon>Bacillati</taxon>
        <taxon>Actinomycetota</taxon>
        <taxon>Actinomycetes</taxon>
        <taxon>Mycobacteriales</taxon>
        <taxon>Corynebacteriaceae</taxon>
        <taxon>Corynebacterium</taxon>
    </lineage>
</organism>
<comment type="caution">
    <text evidence="4">The sequence shown here is derived from an EMBL/GenBank/DDBJ whole genome shotgun (WGS) entry which is preliminary data.</text>
</comment>
<feature type="domain" description="T-Q ester bond containing" evidence="3">
    <location>
        <begin position="472"/>
        <end position="596"/>
    </location>
</feature>
<keyword evidence="5" id="KW-1185">Reference proteome</keyword>
<reference evidence="4" key="1">
    <citation type="submission" date="2022-02" db="EMBL/GenBank/DDBJ databases">
        <title>Corynebacterium sp. from urogenital microbiome.</title>
        <authorList>
            <person name="Cappelli E.A."/>
            <person name="Ribeiro T.G."/>
            <person name="Peixe L."/>
        </authorList>
    </citation>
    <scope>NUCLEOTIDE SEQUENCE</scope>
    <source>
        <strain evidence="4">C8Ua_144</strain>
    </source>
</reference>
<gene>
    <name evidence="4" type="ORF">L8U61_11155</name>
</gene>
<dbReference type="InterPro" id="IPR041100">
    <property type="entry name" value="TQ"/>
</dbReference>
<evidence type="ECO:0000313" key="5">
    <source>
        <dbReference type="Proteomes" id="UP001146453"/>
    </source>
</evidence>
<protein>
    <submittedName>
        <fullName evidence="4">VaFE repeat-containing surface-anchored protein</fullName>
    </submittedName>
</protein>